<protein>
    <recommendedName>
        <fullName evidence="4">HEAT repeat domain-containing protein</fullName>
    </recommendedName>
</protein>
<dbReference type="InterPro" id="IPR016024">
    <property type="entry name" value="ARM-type_fold"/>
</dbReference>
<comment type="caution">
    <text evidence="2">The sequence shown here is derived from an EMBL/GenBank/DDBJ whole genome shotgun (WGS) entry which is preliminary data.</text>
</comment>
<evidence type="ECO:0000313" key="3">
    <source>
        <dbReference type="Proteomes" id="UP000236173"/>
    </source>
</evidence>
<dbReference type="Proteomes" id="UP000236173">
    <property type="component" value="Unassembled WGS sequence"/>
</dbReference>
<organism evidence="2 3">
    <name type="scientific">Candidatus Fervidibacter japonicus</name>
    <dbReference type="NCBI Taxonomy" id="2035412"/>
    <lineage>
        <taxon>Bacteria</taxon>
        <taxon>Candidatus Fervidibacterota</taxon>
        <taxon>Candidatus Fervidibacter</taxon>
    </lineage>
</organism>
<proteinExistence type="predicted"/>
<dbReference type="Gene3D" id="1.25.10.10">
    <property type="entry name" value="Leucine-rich Repeat Variant"/>
    <property type="match status" value="1"/>
</dbReference>
<dbReference type="EMBL" id="BEHT01000029">
    <property type="protein sequence ID" value="GBC99527.1"/>
    <property type="molecule type" value="Genomic_DNA"/>
</dbReference>
<evidence type="ECO:0008006" key="4">
    <source>
        <dbReference type="Google" id="ProtNLM"/>
    </source>
</evidence>
<dbReference type="SUPFAM" id="SSF48371">
    <property type="entry name" value="ARM repeat"/>
    <property type="match status" value="1"/>
</dbReference>
<keyword evidence="1" id="KW-0732">Signal</keyword>
<sequence length="246" mass="28609">MVKRCVVFLTFGFTFNWMAFTSTRLATQEQAQVAPAQGAVQQQVEPLEKLIERMQKIWGVRQDAISEQLRKDPVSFSHRQLAKEEEELVRDCLKFLKDPRQAMDKRDILLLQLSKYPHVSMLDVFIQIAWQKPPEKEPWRTLAVAFIRRAVSAVSRIADERAIEALIEFVGHPVMEVRLQALEQLQKLVGRQLPKGYRYGDLSPNDPDNPLRKGEGGKQAMGTLRQWWQENKGKVKIFWRGVWFSH</sequence>
<reference evidence="3" key="1">
    <citation type="submission" date="2017-09" db="EMBL/GenBank/DDBJ databases">
        <title>Metaegenomics of thermophilic ammonia-oxidizing enrichment culture.</title>
        <authorList>
            <person name="Kato S."/>
            <person name="Suzuki K."/>
        </authorList>
    </citation>
    <scope>NUCLEOTIDE SEQUENCE [LARGE SCALE GENOMIC DNA]</scope>
</reference>
<dbReference type="InterPro" id="IPR011989">
    <property type="entry name" value="ARM-like"/>
</dbReference>
<gene>
    <name evidence="2" type="ORF">HRbin17_02052</name>
</gene>
<accession>A0A2H5XEF9</accession>
<name>A0A2H5XEF9_9BACT</name>
<evidence type="ECO:0000313" key="2">
    <source>
        <dbReference type="EMBL" id="GBC99527.1"/>
    </source>
</evidence>
<evidence type="ECO:0000256" key="1">
    <source>
        <dbReference type="SAM" id="SignalP"/>
    </source>
</evidence>
<feature type="signal peptide" evidence="1">
    <location>
        <begin position="1"/>
        <end position="19"/>
    </location>
</feature>
<feature type="chain" id="PRO_5014148259" description="HEAT repeat domain-containing protein" evidence="1">
    <location>
        <begin position="20"/>
        <end position="246"/>
    </location>
</feature>
<dbReference type="AlphaFoldDB" id="A0A2H5XEF9"/>